<accession>A0A0U1Q2B9</accession>
<feature type="compositionally biased region" description="Basic residues" evidence="3">
    <location>
        <begin position="140"/>
        <end position="149"/>
    </location>
</feature>
<dbReference type="PANTHER" id="PTHR40065:SF3">
    <property type="entry name" value="RNA-BINDING PROTEIN YHBY"/>
    <property type="match status" value="1"/>
</dbReference>
<evidence type="ECO:0000313" key="6">
    <source>
        <dbReference type="Proteomes" id="UP000050580"/>
    </source>
</evidence>
<evidence type="ECO:0000313" key="5">
    <source>
        <dbReference type="EMBL" id="KKW68899.1"/>
    </source>
</evidence>
<evidence type="ECO:0000256" key="1">
    <source>
        <dbReference type="ARBA" id="ARBA00022884"/>
    </source>
</evidence>
<dbReference type="PANTHER" id="PTHR40065">
    <property type="entry name" value="RNA-BINDING PROTEIN YHBY"/>
    <property type="match status" value="1"/>
</dbReference>
<evidence type="ECO:0000256" key="3">
    <source>
        <dbReference type="SAM" id="MobiDB-lite"/>
    </source>
</evidence>
<sequence>MTQLTLTPTQRRALRAQAHHLQPMVHIGAGGLTAAVEKEVAATLDAHGLIKIRVFSDERATREQYLLQLAESLNAAAVQHIGKLIVLWRPPAEKVRTAGDGKPPIEVKVVKPSKKPGQKPEIKRLRVLGNQRLTAGGNIKKAKPRRASPKKQSLD</sequence>
<keyword evidence="1 2" id="KW-0694">RNA-binding</keyword>
<dbReference type="Pfam" id="PF01985">
    <property type="entry name" value="CRS1_YhbY"/>
    <property type="match status" value="1"/>
</dbReference>
<name>A0A0U1Q2B9_9BURK</name>
<dbReference type="InterPro" id="IPR035920">
    <property type="entry name" value="YhbY-like_sf"/>
</dbReference>
<dbReference type="AlphaFoldDB" id="A0A0U1Q2B9"/>
<keyword evidence="6" id="KW-1185">Reference proteome</keyword>
<dbReference type="OrthoDB" id="9797519at2"/>
<feature type="region of interest" description="Disordered" evidence="3">
    <location>
        <begin position="96"/>
        <end position="155"/>
    </location>
</feature>
<dbReference type="STRING" id="1610491.AAV94_02980"/>
<dbReference type="SUPFAM" id="SSF75471">
    <property type="entry name" value="YhbY-like"/>
    <property type="match status" value="1"/>
</dbReference>
<feature type="domain" description="CRM" evidence="4">
    <location>
        <begin position="4"/>
        <end position="100"/>
    </location>
</feature>
<evidence type="ECO:0000256" key="2">
    <source>
        <dbReference type="PROSITE-ProRule" id="PRU00626"/>
    </source>
</evidence>
<dbReference type="Proteomes" id="UP000050580">
    <property type="component" value="Unassembled WGS sequence"/>
</dbReference>
<dbReference type="InterPro" id="IPR001890">
    <property type="entry name" value="RNA-binding_CRM"/>
</dbReference>
<gene>
    <name evidence="5" type="ORF">AAV94_02980</name>
</gene>
<dbReference type="InterPro" id="IPR051925">
    <property type="entry name" value="RNA-binding_domain"/>
</dbReference>
<feature type="compositionally biased region" description="Basic and acidic residues" evidence="3">
    <location>
        <begin position="96"/>
        <end position="109"/>
    </location>
</feature>
<dbReference type="Gene3D" id="3.30.110.60">
    <property type="entry name" value="YhbY-like"/>
    <property type="match status" value="1"/>
</dbReference>
<comment type="caution">
    <text evidence="5">The sequence shown here is derived from an EMBL/GenBank/DDBJ whole genome shotgun (WGS) entry which is preliminary data.</text>
</comment>
<dbReference type="PROSITE" id="PS51295">
    <property type="entry name" value="CRM"/>
    <property type="match status" value="1"/>
</dbReference>
<dbReference type="SMART" id="SM01103">
    <property type="entry name" value="CRS1_YhbY"/>
    <property type="match status" value="1"/>
</dbReference>
<reference evidence="5 6" key="1">
    <citation type="submission" date="2015-05" db="EMBL/GenBank/DDBJ databases">
        <title>Draft genome sequence of Lampropedia sp. CT6, isolated from the microbial mat of a hot water spring, located at Manikaran, India.</title>
        <authorList>
            <person name="Tripathi C."/>
            <person name="Rani P."/>
            <person name="Mahato N.K."/>
            <person name="Lal R."/>
        </authorList>
    </citation>
    <scope>NUCLEOTIDE SEQUENCE [LARGE SCALE GENOMIC DNA]</scope>
    <source>
        <strain evidence="5 6">CT6</strain>
    </source>
</reference>
<dbReference type="EMBL" id="LBNQ01000012">
    <property type="protein sequence ID" value="KKW68899.1"/>
    <property type="molecule type" value="Genomic_DNA"/>
</dbReference>
<dbReference type="GO" id="GO:0003723">
    <property type="term" value="F:RNA binding"/>
    <property type="evidence" value="ECO:0007669"/>
    <property type="project" value="UniProtKB-UniRule"/>
</dbReference>
<dbReference type="RefSeq" id="WP_046740827.1">
    <property type="nucleotide sequence ID" value="NZ_LBNQ01000012.1"/>
</dbReference>
<proteinExistence type="predicted"/>
<protein>
    <submittedName>
        <fullName evidence="5">RNA-binding protein</fullName>
    </submittedName>
</protein>
<evidence type="ECO:0000259" key="4">
    <source>
        <dbReference type="PROSITE" id="PS51295"/>
    </source>
</evidence>
<organism evidence="5 6">
    <name type="scientific">Lampropedia cohaerens</name>
    <dbReference type="NCBI Taxonomy" id="1610491"/>
    <lineage>
        <taxon>Bacteria</taxon>
        <taxon>Pseudomonadati</taxon>
        <taxon>Pseudomonadota</taxon>
        <taxon>Betaproteobacteria</taxon>
        <taxon>Burkholderiales</taxon>
        <taxon>Comamonadaceae</taxon>
        <taxon>Lampropedia</taxon>
    </lineage>
</organism>